<dbReference type="EMBL" id="KB908940">
    <property type="protein sequence ID" value="EOB14230.1"/>
    <property type="molecule type" value="Genomic_DNA"/>
</dbReference>
<accession>R0MJ38</accession>
<gene>
    <name evidence="2" type="ORF">NBO_32g0005</name>
</gene>
<evidence type="ECO:0000256" key="1">
    <source>
        <dbReference type="SAM" id="Coils"/>
    </source>
</evidence>
<dbReference type="Proteomes" id="UP000016927">
    <property type="component" value="Unassembled WGS sequence"/>
</dbReference>
<dbReference type="VEuPathDB" id="MicrosporidiaDB:NBO_32g0005"/>
<evidence type="ECO:0000313" key="3">
    <source>
        <dbReference type="Proteomes" id="UP000016927"/>
    </source>
</evidence>
<evidence type="ECO:0000313" key="2">
    <source>
        <dbReference type="EMBL" id="EOB14230.1"/>
    </source>
</evidence>
<reference evidence="2 3" key="1">
    <citation type="journal article" date="2013" name="BMC Genomics">
        <title>Comparative genomics of parasitic silkworm microsporidia reveal an association between genome expansion and host adaptation.</title>
        <authorList>
            <person name="Pan G."/>
            <person name="Xu J."/>
            <person name="Li T."/>
            <person name="Xia Q."/>
            <person name="Liu S.L."/>
            <person name="Zhang G."/>
            <person name="Li S."/>
            <person name="Li C."/>
            <person name="Liu H."/>
            <person name="Yang L."/>
            <person name="Liu T."/>
            <person name="Zhang X."/>
            <person name="Wu Z."/>
            <person name="Fan W."/>
            <person name="Dang X."/>
            <person name="Xiang H."/>
            <person name="Tao M."/>
            <person name="Li Y."/>
            <person name="Hu J."/>
            <person name="Li Z."/>
            <person name="Lin L."/>
            <person name="Luo J."/>
            <person name="Geng L."/>
            <person name="Wang L."/>
            <person name="Long M."/>
            <person name="Wan Y."/>
            <person name="He N."/>
            <person name="Zhang Z."/>
            <person name="Lu C."/>
            <person name="Keeling P.J."/>
            <person name="Wang J."/>
            <person name="Xiang Z."/>
            <person name="Zhou Z."/>
        </authorList>
    </citation>
    <scope>NUCLEOTIDE SEQUENCE [LARGE SCALE GENOMIC DNA]</scope>
    <source>
        <strain evidence="3">CQ1 / CVCC 102059</strain>
    </source>
</reference>
<proteinExistence type="predicted"/>
<keyword evidence="1" id="KW-0175">Coiled coil</keyword>
<organism evidence="2 3">
    <name type="scientific">Nosema bombycis (strain CQ1 / CVCC 102059)</name>
    <name type="common">Microsporidian parasite</name>
    <name type="synonym">Pebrine of silkworm</name>
    <dbReference type="NCBI Taxonomy" id="578461"/>
    <lineage>
        <taxon>Eukaryota</taxon>
        <taxon>Fungi</taxon>
        <taxon>Fungi incertae sedis</taxon>
        <taxon>Microsporidia</taxon>
        <taxon>Nosematidae</taxon>
        <taxon>Nosema</taxon>
    </lineage>
</organism>
<feature type="coiled-coil region" evidence="1">
    <location>
        <begin position="1"/>
        <end position="70"/>
    </location>
</feature>
<protein>
    <submittedName>
        <fullName evidence="2">Uncharacterized protein</fullName>
    </submittedName>
</protein>
<sequence length="161" mass="19256">MRDLSFKLEELMIENKKLYEELASSNSTILKLKNKNNELEKNETVLNDKISQYKREINTLKKEMALKDKTANDREKILSNEINRKDLFKNKVLGCKKNEQLKEIKEEFNKMNKRCTILLRMIYELVRVNGADYEILYNLLEISENEDCEILEEYLKNLKEI</sequence>
<dbReference type="OMA" id="CTILLRM"/>
<dbReference type="OrthoDB" id="10519389at2759"/>
<keyword evidence="3" id="KW-1185">Reference proteome</keyword>
<dbReference type="AlphaFoldDB" id="R0MJ38"/>
<name>R0MJ38_NOSB1</name>
<dbReference type="HOGENOM" id="CLU_1644204_0_0_1"/>